<gene>
    <name evidence="3" type="ORF">AMST5_03543</name>
</gene>
<accession>A0AA48M287</accession>
<dbReference type="Pfam" id="PF16998">
    <property type="entry name" value="17kDa_Anti_2"/>
    <property type="match status" value="1"/>
</dbReference>
<evidence type="ECO:0000256" key="1">
    <source>
        <dbReference type="SAM" id="MobiDB-lite"/>
    </source>
</evidence>
<proteinExistence type="predicted"/>
<feature type="domain" description="Surface antigen" evidence="2">
    <location>
        <begin position="57"/>
        <end position="159"/>
    </location>
</feature>
<organism evidence="3">
    <name type="scientific">freshwater sediment metagenome</name>
    <dbReference type="NCBI Taxonomy" id="556182"/>
    <lineage>
        <taxon>unclassified sequences</taxon>
        <taxon>metagenomes</taxon>
        <taxon>ecological metagenomes</taxon>
    </lineage>
</organism>
<dbReference type="AlphaFoldDB" id="A0AA48M287"/>
<dbReference type="InterPro" id="IPR032635">
    <property type="entry name" value="Anti_2"/>
</dbReference>
<name>A0AA48M287_9ZZZZ</name>
<dbReference type="EMBL" id="OY288114">
    <property type="protein sequence ID" value="CAJ0884652.1"/>
    <property type="molecule type" value="Genomic_DNA"/>
</dbReference>
<feature type="compositionally biased region" description="Polar residues" evidence="1">
    <location>
        <begin position="101"/>
        <end position="113"/>
    </location>
</feature>
<dbReference type="PROSITE" id="PS51257">
    <property type="entry name" value="PROKAR_LIPOPROTEIN"/>
    <property type="match status" value="1"/>
</dbReference>
<reference evidence="3" key="1">
    <citation type="submission" date="2023-07" db="EMBL/GenBank/DDBJ databases">
        <authorList>
            <person name="Pelsma A.J. K."/>
        </authorList>
    </citation>
    <scope>NUCLEOTIDE SEQUENCE</scope>
</reference>
<protein>
    <recommendedName>
        <fullName evidence="2">Surface antigen domain-containing protein</fullName>
    </recommendedName>
</protein>
<evidence type="ECO:0000313" key="3">
    <source>
        <dbReference type="EMBL" id="CAJ0884652.1"/>
    </source>
</evidence>
<sequence>MLFSCTRHITAGPIAQFPRAGVVGTIIAACALTSCSVAIPVGSSSNSALWRGAPEDATGSIAKPAPKLSRRLDVEDIRRAMAALETALDPQGSGASVHWDNPQSGAKGSFTPSGQPYPVDAKVCRAFVAEISAQDDVEKLEGAACREKSADWTLTEVKPHKAGA</sequence>
<feature type="region of interest" description="Disordered" evidence="1">
    <location>
        <begin position="91"/>
        <end position="113"/>
    </location>
</feature>
<evidence type="ECO:0000259" key="2">
    <source>
        <dbReference type="Pfam" id="PF16998"/>
    </source>
</evidence>